<evidence type="ECO:0000259" key="1">
    <source>
        <dbReference type="SMART" id="SM00897"/>
    </source>
</evidence>
<organism evidence="3 4">
    <name type="scientific">Azospira inquinata</name>
    <dbReference type="NCBI Taxonomy" id="2785627"/>
    <lineage>
        <taxon>Bacteria</taxon>
        <taxon>Pseudomonadati</taxon>
        <taxon>Pseudomonadota</taxon>
        <taxon>Betaproteobacteria</taxon>
        <taxon>Rhodocyclales</taxon>
        <taxon>Rhodocyclaceae</taxon>
        <taxon>Azospira</taxon>
    </lineage>
</organism>
<feature type="domain" description="FIST C-domain" evidence="2">
    <location>
        <begin position="221"/>
        <end position="360"/>
    </location>
</feature>
<dbReference type="InterPro" id="IPR013702">
    <property type="entry name" value="FIST_domain_N"/>
</dbReference>
<evidence type="ECO:0000313" key="3">
    <source>
        <dbReference type="EMBL" id="QWT49484.1"/>
    </source>
</evidence>
<sequence>MTLKVRQWAHGGGPLTPLQWQGWQDMDPQLVLVFAAPEHFIAGELAGVLAQAFPKACLAGCSTAGEIVPGGAMTGAATVTALHFDHTQVRQAVTELSHMGESRAAGMRLGEQLVGPELDAVLVFAQGVRVNGSAVVAGLADVLGDQLPIIGGLAGDGTAFRQTWVLSNQGPSTTHLVAVGLYGSALQLGYGAFGGWTPFGPARRVTRCAGNVLYELDGEPALEVYKRYLGDYAVDLPASALHFPLAMEGRNRECSGLIRSVLGVDGQQGSMILAGEIDPEGYLRLMHASRDALVDGALWAAKSAATRLGVPPQLALLVSCVGRRVVMGTQTDEEVEAVADVVGHGVPLTGFYAYGEISPLDGANYGRLHNQTMTVSLWAER</sequence>
<protein>
    <submittedName>
        <fullName evidence="3">FIST C-terminal domain-containing protein</fullName>
    </submittedName>
</protein>
<dbReference type="AlphaFoldDB" id="A0A975SPD4"/>
<dbReference type="Proteomes" id="UP000683428">
    <property type="component" value="Chromosome"/>
</dbReference>
<dbReference type="Pfam" id="PF10442">
    <property type="entry name" value="FIST_C"/>
    <property type="match status" value="1"/>
</dbReference>
<dbReference type="RefSeq" id="WP_216126900.1">
    <property type="nucleotide sequence ID" value="NZ_CP064782.1"/>
</dbReference>
<accession>A0A975SPD4</accession>
<name>A0A975SPD4_9RHOO</name>
<dbReference type="SMART" id="SM01204">
    <property type="entry name" value="FIST_C"/>
    <property type="match status" value="1"/>
</dbReference>
<dbReference type="SMART" id="SM00897">
    <property type="entry name" value="FIST"/>
    <property type="match status" value="1"/>
</dbReference>
<dbReference type="Pfam" id="PF08495">
    <property type="entry name" value="FIST"/>
    <property type="match status" value="1"/>
</dbReference>
<dbReference type="PANTHER" id="PTHR40252:SF2">
    <property type="entry name" value="BLR0328 PROTEIN"/>
    <property type="match status" value="1"/>
</dbReference>
<evidence type="ECO:0000259" key="2">
    <source>
        <dbReference type="SMART" id="SM01204"/>
    </source>
</evidence>
<dbReference type="InterPro" id="IPR019494">
    <property type="entry name" value="FIST_C"/>
</dbReference>
<evidence type="ECO:0000313" key="4">
    <source>
        <dbReference type="Proteomes" id="UP000683428"/>
    </source>
</evidence>
<dbReference type="KEGG" id="aiq:Azoinq_02375"/>
<dbReference type="EMBL" id="CP064782">
    <property type="protein sequence ID" value="QWT49484.1"/>
    <property type="molecule type" value="Genomic_DNA"/>
</dbReference>
<reference evidence="3" key="1">
    <citation type="submission" date="2020-11" db="EMBL/GenBank/DDBJ databases">
        <title>Azospira inquinata sp. nov.</title>
        <authorList>
            <person name="Moe W.M."/>
            <person name="Mikes M.C."/>
        </authorList>
    </citation>
    <scope>NUCLEOTIDE SEQUENCE</scope>
    <source>
        <strain evidence="3">Azo-3</strain>
    </source>
</reference>
<gene>
    <name evidence="3" type="ORF">Azoinq_02375</name>
</gene>
<keyword evidence="4" id="KW-1185">Reference proteome</keyword>
<proteinExistence type="predicted"/>
<feature type="domain" description="FIST" evidence="1">
    <location>
        <begin position="27"/>
        <end position="220"/>
    </location>
</feature>
<dbReference type="PANTHER" id="PTHR40252">
    <property type="entry name" value="BLR0328 PROTEIN"/>
    <property type="match status" value="1"/>
</dbReference>